<dbReference type="Proteomes" id="UP000429595">
    <property type="component" value="Unassembled WGS sequence"/>
</dbReference>
<proteinExistence type="inferred from homology"/>
<dbReference type="InterPro" id="IPR011234">
    <property type="entry name" value="Fumarylacetoacetase-like_C"/>
</dbReference>
<evidence type="ECO:0000259" key="3">
    <source>
        <dbReference type="Pfam" id="PF01557"/>
    </source>
</evidence>
<dbReference type="AlphaFoldDB" id="A0A6I1FKP1"/>
<accession>A0A6I1FKP1</accession>
<evidence type="ECO:0000256" key="2">
    <source>
        <dbReference type="ARBA" id="ARBA00022723"/>
    </source>
</evidence>
<comment type="caution">
    <text evidence="4">The sequence shown here is derived from an EMBL/GenBank/DDBJ whole genome shotgun (WGS) entry which is preliminary data.</text>
</comment>
<dbReference type="SUPFAM" id="SSF56529">
    <property type="entry name" value="FAH"/>
    <property type="match status" value="1"/>
</dbReference>
<gene>
    <name evidence="4" type="ORF">F9802_09510</name>
</gene>
<dbReference type="InterPro" id="IPR051121">
    <property type="entry name" value="FAH"/>
</dbReference>
<dbReference type="GO" id="GO:0016787">
    <property type="term" value="F:hydrolase activity"/>
    <property type="evidence" value="ECO:0007669"/>
    <property type="project" value="UniProtKB-KW"/>
</dbReference>
<dbReference type="GO" id="GO:0044281">
    <property type="term" value="P:small molecule metabolic process"/>
    <property type="evidence" value="ECO:0007669"/>
    <property type="project" value="UniProtKB-ARBA"/>
</dbReference>
<dbReference type="PANTHER" id="PTHR42796">
    <property type="entry name" value="FUMARYLACETOACETATE HYDROLASE DOMAIN-CONTAINING PROTEIN 2A-RELATED"/>
    <property type="match status" value="1"/>
</dbReference>
<dbReference type="Pfam" id="PF01557">
    <property type="entry name" value="FAA_hydrolase"/>
    <property type="match status" value="1"/>
</dbReference>
<dbReference type="Gene3D" id="3.90.850.10">
    <property type="entry name" value="Fumarylacetoacetase-like, C-terminal domain"/>
    <property type="match status" value="1"/>
</dbReference>
<feature type="domain" description="Fumarylacetoacetase-like C-terminal" evidence="3">
    <location>
        <begin position="111"/>
        <end position="289"/>
    </location>
</feature>
<dbReference type="PANTHER" id="PTHR42796:SF7">
    <property type="entry name" value="2-DEHYDRO-3-DEOXY-D-ARABINONATE DEHYDRATASE"/>
    <property type="match status" value="1"/>
</dbReference>
<evidence type="ECO:0000313" key="4">
    <source>
        <dbReference type="EMBL" id="KAB7707232.1"/>
    </source>
</evidence>
<reference evidence="4 5" key="1">
    <citation type="submission" date="2019-10" db="EMBL/GenBank/DDBJ databases">
        <title>Bacillus aerolatum sp. nov., isolated from bioaerosol of sport playgrounds.</title>
        <authorList>
            <person name="Chen P."/>
            <person name="Zhang G."/>
        </authorList>
    </citation>
    <scope>NUCLEOTIDE SEQUENCE [LARGE SCALE GENOMIC DNA]</scope>
    <source>
        <strain evidence="4 5">CX253</strain>
    </source>
</reference>
<organism evidence="4 5">
    <name type="scientific">Bacillus aerolatus</name>
    <dbReference type="NCBI Taxonomy" id="2653354"/>
    <lineage>
        <taxon>Bacteria</taxon>
        <taxon>Bacillati</taxon>
        <taxon>Bacillota</taxon>
        <taxon>Bacilli</taxon>
        <taxon>Bacillales</taxon>
        <taxon>Bacillaceae</taxon>
        <taxon>Bacillus</taxon>
    </lineage>
</organism>
<name>A0A6I1FKP1_9BACI</name>
<dbReference type="RefSeq" id="WP_152151292.1">
    <property type="nucleotide sequence ID" value="NZ_WEIO01000004.1"/>
</dbReference>
<protein>
    <submittedName>
        <fullName evidence="4">Fumarylacetoacetate hydrolase</fullName>
    </submittedName>
</protein>
<evidence type="ECO:0000313" key="5">
    <source>
        <dbReference type="Proteomes" id="UP000429595"/>
    </source>
</evidence>
<keyword evidence="2" id="KW-0479">Metal-binding</keyword>
<sequence>MKIIRYQKDKDTQVLAAVLNDATVYPLEYTCLTELTEQAKHKGQTPLSFLKEQIQTIDPADVKLEELSLLVPIEAPEVWASGVTYEKSKEARNYEATDGKLDASTFYDKVYDADRPEIFLKSTAARTVGPNTDVYLRSDSNWQIPEPELGLVINKEGDILAYTIGNDMSCRDIEGENPLYLPQAKIWKQSCAIGPALLLAEAVEDAYKLEIICKIYRNNELVVEGKANTSQLKRKYDELVSFLLRDNEIFDGTVLLTGTCIVPPNEFTLMDGDLVEIEIPEIGVLSNPVKAPATKPVALH</sequence>
<comment type="similarity">
    <text evidence="1">Belongs to the FAH family.</text>
</comment>
<evidence type="ECO:0000256" key="1">
    <source>
        <dbReference type="ARBA" id="ARBA00010211"/>
    </source>
</evidence>
<dbReference type="InterPro" id="IPR036663">
    <property type="entry name" value="Fumarylacetoacetase_C_sf"/>
</dbReference>
<keyword evidence="4" id="KW-0378">Hydrolase</keyword>
<dbReference type="GO" id="GO:0046872">
    <property type="term" value="F:metal ion binding"/>
    <property type="evidence" value="ECO:0007669"/>
    <property type="project" value="UniProtKB-KW"/>
</dbReference>
<dbReference type="EMBL" id="WEIO01000004">
    <property type="protein sequence ID" value="KAB7707232.1"/>
    <property type="molecule type" value="Genomic_DNA"/>
</dbReference>
<keyword evidence="5" id="KW-1185">Reference proteome</keyword>